<gene>
    <name evidence="11" type="ORF">g.3673</name>
</gene>
<organism evidence="11">
    <name type="scientific">Auxenochlorella protothecoides</name>
    <name type="common">Green microalga</name>
    <name type="synonym">Chlorella protothecoides</name>
    <dbReference type="NCBI Taxonomy" id="3075"/>
    <lineage>
        <taxon>Eukaryota</taxon>
        <taxon>Viridiplantae</taxon>
        <taxon>Chlorophyta</taxon>
        <taxon>core chlorophytes</taxon>
        <taxon>Trebouxiophyceae</taxon>
        <taxon>Chlorellales</taxon>
        <taxon>Chlorellaceae</taxon>
        <taxon>Auxenochlorella</taxon>
    </lineage>
</organism>
<evidence type="ECO:0000256" key="4">
    <source>
        <dbReference type="ARBA" id="ARBA00022729"/>
    </source>
</evidence>
<evidence type="ECO:0000313" key="11">
    <source>
        <dbReference type="EMBL" id="JAT78195.1"/>
    </source>
</evidence>
<feature type="compositionally biased region" description="Pro residues" evidence="8">
    <location>
        <begin position="377"/>
        <end position="387"/>
    </location>
</feature>
<keyword evidence="6 9" id="KW-0472">Membrane</keyword>
<feature type="signal peptide" evidence="10">
    <location>
        <begin position="1"/>
        <end position="24"/>
    </location>
</feature>
<feature type="chain" id="PRO_5008901536" description="DUF4203 domain-containing protein" evidence="10">
    <location>
        <begin position="25"/>
        <end position="524"/>
    </location>
</feature>
<dbReference type="InterPro" id="IPR019358">
    <property type="entry name" value="NEMP_fam"/>
</dbReference>
<feature type="compositionally biased region" description="Gly residues" evidence="8">
    <location>
        <begin position="502"/>
        <end position="513"/>
    </location>
</feature>
<feature type="compositionally biased region" description="Low complexity" evidence="8">
    <location>
        <begin position="405"/>
        <end position="450"/>
    </location>
</feature>
<comment type="similarity">
    <text evidence="2">Belongs to the NEMP family.</text>
</comment>
<dbReference type="PANTHER" id="PTHR13598">
    <property type="entry name" value="AT07567P-RELATED"/>
    <property type="match status" value="1"/>
</dbReference>
<feature type="compositionally biased region" description="Low complexity" evidence="8">
    <location>
        <begin position="345"/>
        <end position="358"/>
    </location>
</feature>
<evidence type="ECO:0000256" key="6">
    <source>
        <dbReference type="ARBA" id="ARBA00023136"/>
    </source>
</evidence>
<evidence type="ECO:0000256" key="10">
    <source>
        <dbReference type="SAM" id="SignalP"/>
    </source>
</evidence>
<dbReference type="EMBL" id="GDKF01000427">
    <property type="protein sequence ID" value="JAT78195.1"/>
    <property type="molecule type" value="Transcribed_RNA"/>
</dbReference>
<evidence type="ECO:0000256" key="3">
    <source>
        <dbReference type="ARBA" id="ARBA00022692"/>
    </source>
</evidence>
<reference evidence="11" key="1">
    <citation type="submission" date="2015-08" db="EMBL/GenBank/DDBJ databases">
        <authorList>
            <person name="Babu N.S."/>
            <person name="Beckwith C.J."/>
            <person name="Beseler K.G."/>
            <person name="Brison A."/>
            <person name="Carone J.V."/>
            <person name="Caskin T.P."/>
            <person name="Diamond M."/>
            <person name="Durham M.E."/>
            <person name="Foxe J.M."/>
            <person name="Go M."/>
            <person name="Henderson B.A."/>
            <person name="Jones I.B."/>
            <person name="McGettigan J.A."/>
            <person name="Micheletti S.J."/>
            <person name="Nasrallah M.E."/>
            <person name="Ortiz D."/>
            <person name="Piller C.R."/>
            <person name="Privatt S.R."/>
            <person name="Schneider S.L."/>
            <person name="Sharp S."/>
            <person name="Smith T.C."/>
            <person name="Stanton J.D."/>
            <person name="Ullery H.E."/>
            <person name="Wilson R.J."/>
            <person name="Serrano M.G."/>
            <person name="Buck G."/>
            <person name="Lee V."/>
            <person name="Wang Y."/>
            <person name="Carvalho R."/>
            <person name="Voegtly L."/>
            <person name="Shi R."/>
            <person name="Duckworth R."/>
            <person name="Johnson A."/>
            <person name="Loviza R."/>
            <person name="Walstead R."/>
            <person name="Shah Z."/>
            <person name="Kiflezghi M."/>
            <person name="Wade K."/>
            <person name="Ball S.L."/>
            <person name="Bradley K.W."/>
            <person name="Asai D.J."/>
            <person name="Bowman C.A."/>
            <person name="Russell D.A."/>
            <person name="Pope W.H."/>
            <person name="Jacobs-Sera D."/>
            <person name="Hendrix R.W."/>
            <person name="Hatfull G.F."/>
        </authorList>
    </citation>
    <scope>NUCLEOTIDE SEQUENCE</scope>
</reference>
<proteinExistence type="inferred from homology"/>
<dbReference type="Pfam" id="PF10225">
    <property type="entry name" value="NEMP"/>
    <property type="match status" value="1"/>
</dbReference>
<name>A0A1D2AH19_AUXPR</name>
<evidence type="ECO:0000256" key="7">
    <source>
        <dbReference type="ARBA" id="ARBA00023242"/>
    </source>
</evidence>
<dbReference type="PANTHER" id="PTHR13598:SF1">
    <property type="entry name" value="AT07567P-RELATED"/>
    <property type="match status" value="1"/>
</dbReference>
<dbReference type="AlphaFoldDB" id="A0A1D2AH19"/>
<keyword evidence="7" id="KW-0539">Nucleus</keyword>
<feature type="region of interest" description="Disordered" evidence="8">
    <location>
        <begin position="491"/>
        <end position="524"/>
    </location>
</feature>
<protein>
    <recommendedName>
        <fullName evidence="12">DUF4203 domain-containing protein</fullName>
    </recommendedName>
</protein>
<feature type="region of interest" description="Disordered" evidence="8">
    <location>
        <begin position="329"/>
        <end position="450"/>
    </location>
</feature>
<evidence type="ECO:0000256" key="9">
    <source>
        <dbReference type="SAM" id="Phobius"/>
    </source>
</evidence>
<feature type="transmembrane region" description="Helical" evidence="9">
    <location>
        <begin position="227"/>
        <end position="249"/>
    </location>
</feature>
<sequence length="524" mass="53515">MRLRTCLFTVISTVICGHVATCLAQPSSLVADGANLLVAEFEGASRWTAPRHLFTSSHIIVRCDGVKDFTVYVERSRHDLHDAHAARSGAWCGWAHALNQDRSTCVAPVSPFGNAAVGVAPRAAGGMARCTARRTDAVSGFRLAAAALGALLFWHAPSLALSTPFRLTTGSLGFVALSALILLFVLYRAFPHKKRLFAAATLLGSTFLGAMRYLLGTWVPSLRSLATNPLVLAYLALSAVAGLVVTYWFNDTSSVKVNTILRVALQVAGLGAVAASASLPEGAAALAAGLIAARLLSRAPLAWLRNARRIGAGAVPRLVKYPAARRASLTASGRHVRGEGDPGGAASPEARQSSQAAAAHHEDHPRSLSRLAAAAAPPGPQARPPPSTGSGAPQAPPAAEHDAEASSSQAASGGPAESSTHPARSQARSATATSRLASGAAAGGAAPSAVSSPLIPSGKVLNEATGNLIGVGKATYCKLLAEGYILDADRGTITPPPKARGGRGAARGSGAGPGTPFRSSRRAS</sequence>
<feature type="transmembrane region" description="Helical" evidence="9">
    <location>
        <begin position="140"/>
        <end position="160"/>
    </location>
</feature>
<evidence type="ECO:0000256" key="2">
    <source>
        <dbReference type="ARBA" id="ARBA00005748"/>
    </source>
</evidence>
<feature type="transmembrane region" description="Helical" evidence="9">
    <location>
        <begin position="196"/>
        <end position="215"/>
    </location>
</feature>
<keyword evidence="3 9" id="KW-0812">Transmembrane</keyword>
<evidence type="ECO:0000256" key="8">
    <source>
        <dbReference type="SAM" id="MobiDB-lite"/>
    </source>
</evidence>
<evidence type="ECO:0008006" key="12">
    <source>
        <dbReference type="Google" id="ProtNLM"/>
    </source>
</evidence>
<keyword evidence="5 9" id="KW-1133">Transmembrane helix</keyword>
<dbReference type="GO" id="GO:0005637">
    <property type="term" value="C:nuclear inner membrane"/>
    <property type="evidence" value="ECO:0007669"/>
    <property type="project" value="UniProtKB-SubCell"/>
</dbReference>
<feature type="transmembrane region" description="Helical" evidence="9">
    <location>
        <begin position="172"/>
        <end position="190"/>
    </location>
</feature>
<comment type="subcellular location">
    <subcellularLocation>
        <location evidence="1">Nucleus inner membrane</location>
        <topology evidence="1">Multi-pass membrane protein</topology>
        <orientation evidence="1">Nucleoplasmic side</orientation>
    </subcellularLocation>
</comment>
<evidence type="ECO:0000256" key="1">
    <source>
        <dbReference type="ARBA" id="ARBA00004575"/>
    </source>
</evidence>
<feature type="transmembrane region" description="Helical" evidence="9">
    <location>
        <begin position="269"/>
        <end position="296"/>
    </location>
</feature>
<keyword evidence="4 10" id="KW-0732">Signal</keyword>
<evidence type="ECO:0000256" key="5">
    <source>
        <dbReference type="ARBA" id="ARBA00022989"/>
    </source>
</evidence>
<accession>A0A1D2AH19</accession>